<dbReference type="EMBL" id="ML996724">
    <property type="protein sequence ID" value="KAF2395480.1"/>
    <property type="molecule type" value="Genomic_DNA"/>
</dbReference>
<evidence type="ECO:0000313" key="3">
    <source>
        <dbReference type="EMBL" id="KAF2395480.1"/>
    </source>
</evidence>
<dbReference type="InterPro" id="IPR056884">
    <property type="entry name" value="NPHP3-like_N"/>
</dbReference>
<feature type="non-terminal residue" evidence="3">
    <location>
        <position position="573"/>
    </location>
</feature>
<proteinExistence type="predicted"/>
<dbReference type="InterPro" id="IPR027417">
    <property type="entry name" value="P-loop_NTPase"/>
</dbReference>
<dbReference type="SUPFAM" id="SSF52540">
    <property type="entry name" value="P-loop containing nucleoside triphosphate hydrolases"/>
    <property type="match status" value="1"/>
</dbReference>
<dbReference type="Pfam" id="PF24883">
    <property type="entry name" value="NPHP3_N"/>
    <property type="match status" value="1"/>
</dbReference>
<feature type="non-terminal residue" evidence="3">
    <location>
        <position position="1"/>
    </location>
</feature>
<evidence type="ECO:0000259" key="2">
    <source>
        <dbReference type="Pfam" id="PF24883"/>
    </source>
</evidence>
<dbReference type="Proteomes" id="UP000799640">
    <property type="component" value="Unassembled WGS sequence"/>
</dbReference>
<gene>
    <name evidence="3" type="ORF">EJ06DRAFT_463632</name>
</gene>
<sequence length="573" mass="65531">DTRTELLREISDWAEDPHGKFIFWLNGVAGTGKSTISRTVARTFEGKGQLGASFFFKRGEGDRGNVSKFFTTIASQLAIKRPQVAPFIARTIGNDPTIVNKCSHEQFQKLIIQPLKEAPLHSSPLIVVIDALDECEQEQDVRSLIRILEQGKDVTSVQLRIFVTSRPELPIRLGFIKMSKETHHDVVLHEIQQGTIRRDLALYLHHELAMIRREHNLLGRTQLPSNWPGDETIQKLVEMAIPLFIFAATVCRFIADTTWNPKKTLAAVLEHQHEESNLEKTYLPILHQQIAGQTRKRTKDRLVAEFREIVGTIITLATPLSIMSIAELLRVPEDDVEIRLDSLHSVLSIPVDKEKPVRLLHLSFHDFLVDTEKVAGEFWVDEHEMHGKVAIKCLELMSQPDRLKQDMCMVQAPGTLREDIDNQTIGIALPPEVQYACQYWVHHLKKSKKPLPYQGAVQVFLEKHFLHWLEAMSLIERTAESVDAVRTLRSLFSTKSGKNSDLQSFLLDAESFLLKNWGIIEHAPLQTYISALTFAPERSVIRRQFHTQKPRWVRLQPKVQDWDAFLQTLEGHS</sequence>
<reference evidence="3" key="1">
    <citation type="journal article" date="2020" name="Stud. Mycol.">
        <title>101 Dothideomycetes genomes: a test case for predicting lifestyles and emergence of pathogens.</title>
        <authorList>
            <person name="Haridas S."/>
            <person name="Albert R."/>
            <person name="Binder M."/>
            <person name="Bloem J."/>
            <person name="Labutti K."/>
            <person name="Salamov A."/>
            <person name="Andreopoulos B."/>
            <person name="Baker S."/>
            <person name="Barry K."/>
            <person name="Bills G."/>
            <person name="Bluhm B."/>
            <person name="Cannon C."/>
            <person name="Castanera R."/>
            <person name="Culley D."/>
            <person name="Daum C."/>
            <person name="Ezra D."/>
            <person name="Gonzalez J."/>
            <person name="Henrissat B."/>
            <person name="Kuo A."/>
            <person name="Liang C."/>
            <person name="Lipzen A."/>
            <person name="Lutzoni F."/>
            <person name="Magnuson J."/>
            <person name="Mondo S."/>
            <person name="Nolan M."/>
            <person name="Ohm R."/>
            <person name="Pangilinan J."/>
            <person name="Park H.-J."/>
            <person name="Ramirez L."/>
            <person name="Alfaro M."/>
            <person name="Sun H."/>
            <person name="Tritt A."/>
            <person name="Yoshinaga Y."/>
            <person name="Zwiers L.-H."/>
            <person name="Turgeon B."/>
            <person name="Goodwin S."/>
            <person name="Spatafora J."/>
            <person name="Crous P."/>
            <person name="Grigoriev I."/>
        </authorList>
    </citation>
    <scope>NUCLEOTIDE SEQUENCE</scope>
    <source>
        <strain evidence="3">CBS 262.69</strain>
    </source>
</reference>
<keyword evidence="1" id="KW-0677">Repeat</keyword>
<protein>
    <recommendedName>
        <fullName evidence="2">Nephrocystin 3-like N-terminal domain-containing protein</fullName>
    </recommendedName>
</protein>
<dbReference type="AlphaFoldDB" id="A0A6G1HHK0"/>
<dbReference type="Gene3D" id="3.40.50.300">
    <property type="entry name" value="P-loop containing nucleotide triphosphate hydrolases"/>
    <property type="match status" value="1"/>
</dbReference>
<evidence type="ECO:0000313" key="4">
    <source>
        <dbReference type="Proteomes" id="UP000799640"/>
    </source>
</evidence>
<accession>A0A6G1HHK0</accession>
<name>A0A6G1HHK0_9PEZI</name>
<dbReference type="PANTHER" id="PTHR10039:SF17">
    <property type="entry name" value="FUNGAL STAND N-TERMINAL GOODBYE DOMAIN-CONTAINING PROTEIN-RELATED"/>
    <property type="match status" value="1"/>
</dbReference>
<dbReference type="PANTHER" id="PTHR10039">
    <property type="entry name" value="AMELOGENIN"/>
    <property type="match status" value="1"/>
</dbReference>
<organism evidence="3 4">
    <name type="scientific">Trichodelitschia bisporula</name>
    <dbReference type="NCBI Taxonomy" id="703511"/>
    <lineage>
        <taxon>Eukaryota</taxon>
        <taxon>Fungi</taxon>
        <taxon>Dikarya</taxon>
        <taxon>Ascomycota</taxon>
        <taxon>Pezizomycotina</taxon>
        <taxon>Dothideomycetes</taxon>
        <taxon>Dothideomycetes incertae sedis</taxon>
        <taxon>Phaeotrichales</taxon>
        <taxon>Phaeotrichaceae</taxon>
        <taxon>Trichodelitschia</taxon>
    </lineage>
</organism>
<keyword evidence="4" id="KW-1185">Reference proteome</keyword>
<evidence type="ECO:0000256" key="1">
    <source>
        <dbReference type="ARBA" id="ARBA00022737"/>
    </source>
</evidence>
<dbReference type="OrthoDB" id="674604at2759"/>
<feature type="domain" description="Nephrocystin 3-like N-terminal" evidence="2">
    <location>
        <begin position="9"/>
        <end position="166"/>
    </location>
</feature>